<feature type="transmembrane region" description="Helical" evidence="11">
    <location>
        <begin position="142"/>
        <end position="165"/>
    </location>
</feature>
<keyword evidence="15" id="KW-1185">Reference proteome</keyword>
<dbReference type="CDD" id="cd00082">
    <property type="entry name" value="HisKA"/>
    <property type="match status" value="1"/>
</dbReference>
<dbReference type="EMBL" id="JAUSQW010000001">
    <property type="protein sequence ID" value="MDP9801599.1"/>
    <property type="molecule type" value="Genomic_DNA"/>
</dbReference>
<dbReference type="EC" id="2.7.13.3" evidence="3"/>
<dbReference type="Pfam" id="PF00512">
    <property type="entry name" value="HisKA"/>
    <property type="match status" value="1"/>
</dbReference>
<evidence type="ECO:0000256" key="2">
    <source>
        <dbReference type="ARBA" id="ARBA00004236"/>
    </source>
</evidence>
<dbReference type="InterPro" id="IPR003661">
    <property type="entry name" value="HisK_dim/P_dom"/>
</dbReference>
<dbReference type="InterPro" id="IPR004358">
    <property type="entry name" value="Sig_transdc_His_kin-like_C"/>
</dbReference>
<dbReference type="GO" id="GO:0016301">
    <property type="term" value="F:kinase activity"/>
    <property type="evidence" value="ECO:0007669"/>
    <property type="project" value="UniProtKB-KW"/>
</dbReference>
<name>A0ABT9NCZ8_9ACTO</name>
<dbReference type="SUPFAM" id="SSF158472">
    <property type="entry name" value="HAMP domain-like"/>
    <property type="match status" value="1"/>
</dbReference>
<evidence type="ECO:0000259" key="12">
    <source>
        <dbReference type="PROSITE" id="PS50109"/>
    </source>
</evidence>
<dbReference type="PROSITE" id="PS50109">
    <property type="entry name" value="HIS_KIN"/>
    <property type="match status" value="1"/>
</dbReference>
<evidence type="ECO:0000256" key="9">
    <source>
        <dbReference type="ARBA" id="ARBA00023012"/>
    </source>
</evidence>
<evidence type="ECO:0000313" key="15">
    <source>
        <dbReference type="Proteomes" id="UP001235966"/>
    </source>
</evidence>
<dbReference type="PANTHER" id="PTHR45436">
    <property type="entry name" value="SENSOR HISTIDINE KINASE YKOH"/>
    <property type="match status" value="1"/>
</dbReference>
<dbReference type="InterPro" id="IPR050428">
    <property type="entry name" value="TCS_sensor_his_kinase"/>
</dbReference>
<dbReference type="Gene3D" id="3.30.565.10">
    <property type="entry name" value="Histidine kinase-like ATPase, C-terminal domain"/>
    <property type="match status" value="1"/>
</dbReference>
<protein>
    <recommendedName>
        <fullName evidence="3">histidine kinase</fullName>
        <ecNumber evidence="3">2.7.13.3</ecNumber>
    </recommendedName>
</protein>
<dbReference type="SMART" id="SM00387">
    <property type="entry name" value="HATPase_c"/>
    <property type="match status" value="1"/>
</dbReference>
<comment type="caution">
    <text evidence="14">The sequence shown here is derived from an EMBL/GenBank/DDBJ whole genome shotgun (WGS) entry which is preliminary data.</text>
</comment>
<evidence type="ECO:0000256" key="7">
    <source>
        <dbReference type="ARBA" id="ARBA00022777"/>
    </source>
</evidence>
<evidence type="ECO:0000259" key="13">
    <source>
        <dbReference type="PROSITE" id="PS50885"/>
    </source>
</evidence>
<dbReference type="InterPro" id="IPR003660">
    <property type="entry name" value="HAMP_dom"/>
</dbReference>
<dbReference type="Pfam" id="PF00672">
    <property type="entry name" value="HAMP"/>
    <property type="match status" value="1"/>
</dbReference>
<keyword evidence="6 11" id="KW-0812">Transmembrane</keyword>
<keyword evidence="7 14" id="KW-0418">Kinase</keyword>
<dbReference type="SUPFAM" id="SSF55874">
    <property type="entry name" value="ATPase domain of HSP90 chaperone/DNA topoisomerase II/histidine kinase"/>
    <property type="match status" value="1"/>
</dbReference>
<dbReference type="Gene3D" id="1.10.8.500">
    <property type="entry name" value="HAMP domain in histidine kinase"/>
    <property type="match status" value="1"/>
</dbReference>
<dbReference type="SUPFAM" id="SSF47384">
    <property type="entry name" value="Homodimeric domain of signal transducing histidine kinase"/>
    <property type="match status" value="1"/>
</dbReference>
<dbReference type="SMART" id="SM00388">
    <property type="entry name" value="HisKA"/>
    <property type="match status" value="1"/>
</dbReference>
<evidence type="ECO:0000256" key="5">
    <source>
        <dbReference type="ARBA" id="ARBA00022679"/>
    </source>
</evidence>
<dbReference type="RefSeq" id="WP_278059769.1">
    <property type="nucleotide sequence ID" value="NZ_CP121247.1"/>
</dbReference>
<dbReference type="InterPro" id="IPR003594">
    <property type="entry name" value="HATPase_dom"/>
</dbReference>
<comment type="subcellular location">
    <subcellularLocation>
        <location evidence="2">Cell membrane</location>
    </subcellularLocation>
</comment>
<evidence type="ECO:0000313" key="14">
    <source>
        <dbReference type="EMBL" id="MDP9801599.1"/>
    </source>
</evidence>
<keyword evidence="5" id="KW-0808">Transferase</keyword>
<dbReference type="CDD" id="cd06225">
    <property type="entry name" value="HAMP"/>
    <property type="match status" value="1"/>
</dbReference>
<evidence type="ECO:0000256" key="11">
    <source>
        <dbReference type="SAM" id="Phobius"/>
    </source>
</evidence>
<dbReference type="InterPro" id="IPR036097">
    <property type="entry name" value="HisK_dim/P_sf"/>
</dbReference>
<dbReference type="Pfam" id="PF02518">
    <property type="entry name" value="HATPase_c"/>
    <property type="match status" value="1"/>
</dbReference>
<dbReference type="InterPro" id="IPR036890">
    <property type="entry name" value="HATPase_C_sf"/>
</dbReference>
<comment type="catalytic activity">
    <reaction evidence="1">
        <text>ATP + protein L-histidine = ADP + protein N-phospho-L-histidine.</text>
        <dbReference type="EC" id="2.7.13.3"/>
    </reaction>
</comment>
<dbReference type="InterPro" id="IPR005467">
    <property type="entry name" value="His_kinase_dom"/>
</dbReference>
<keyword evidence="4" id="KW-0597">Phosphoprotein</keyword>
<keyword evidence="8 11" id="KW-1133">Transmembrane helix</keyword>
<keyword evidence="10 11" id="KW-0472">Membrane</keyword>
<evidence type="ECO:0000256" key="6">
    <source>
        <dbReference type="ARBA" id="ARBA00022692"/>
    </source>
</evidence>
<reference evidence="14 15" key="1">
    <citation type="submission" date="2023-07" db="EMBL/GenBank/DDBJ databases">
        <title>Sequencing the genomes of 1000 actinobacteria strains.</title>
        <authorList>
            <person name="Klenk H.-P."/>
        </authorList>
    </citation>
    <scope>NUCLEOTIDE SEQUENCE [LARGE SCALE GENOMIC DNA]</scope>
    <source>
        <strain evidence="14 15">DSM 102162</strain>
    </source>
</reference>
<evidence type="ECO:0000256" key="3">
    <source>
        <dbReference type="ARBA" id="ARBA00012438"/>
    </source>
</evidence>
<evidence type="ECO:0000256" key="4">
    <source>
        <dbReference type="ARBA" id="ARBA00022553"/>
    </source>
</evidence>
<gene>
    <name evidence="14" type="ORF">J2S49_001675</name>
</gene>
<evidence type="ECO:0000256" key="8">
    <source>
        <dbReference type="ARBA" id="ARBA00022989"/>
    </source>
</evidence>
<dbReference type="PROSITE" id="PS50885">
    <property type="entry name" value="HAMP"/>
    <property type="match status" value="1"/>
</dbReference>
<organism evidence="14 15">
    <name type="scientific">Arcanobacterium wilhelmae</name>
    <dbReference type="NCBI Taxonomy" id="1803177"/>
    <lineage>
        <taxon>Bacteria</taxon>
        <taxon>Bacillati</taxon>
        <taxon>Actinomycetota</taxon>
        <taxon>Actinomycetes</taxon>
        <taxon>Actinomycetales</taxon>
        <taxon>Actinomycetaceae</taxon>
        <taxon>Arcanobacterium</taxon>
    </lineage>
</organism>
<accession>A0ABT9NCZ8</accession>
<dbReference type="PRINTS" id="PR00344">
    <property type="entry name" value="BCTRLSENSOR"/>
</dbReference>
<dbReference type="Proteomes" id="UP001235966">
    <property type="component" value="Unassembled WGS sequence"/>
</dbReference>
<feature type="domain" description="Histidine kinase" evidence="12">
    <location>
        <begin position="227"/>
        <end position="432"/>
    </location>
</feature>
<sequence>MMLKNRPISVRAAVSASAVLALALTAVVVVFAYVLAASNASSARESAYAQAQAWADRVADGTPVSQIIDESLRAGAELQVVSRERVEMGEFSSLAHKPWLPAQAETGELSVGSARYEVVAVPAGDARIVVAVAVETETVRTAVVVLAALAVAMWGAATAVTYVAVKRSLRPVARMTADVQAISDAGGSERVSVPPSHDEIARLATTMNAMLERLARSDEARRRFVADASHELRSPIATLQAHVETAPDAGAGEVRVHRNLALSELERLGGLVSDMLTLARADDAGVAAEFFDVSECVAGEVSRLRGAGRDVHATIDYGPVRGDQAALNHVLRNLGDNALRYSSGWIALRMETDGAWVKIHVDNEGTPIPQAMREKIFDRFVRLDEHRGRDEGGSGLGLAIASTLAGAMGATLTTGVGPDGNCRFTVSLPLAKEE</sequence>
<dbReference type="SMART" id="SM00304">
    <property type="entry name" value="HAMP"/>
    <property type="match status" value="1"/>
</dbReference>
<feature type="domain" description="HAMP" evidence="13">
    <location>
        <begin position="166"/>
        <end position="219"/>
    </location>
</feature>
<evidence type="ECO:0000256" key="1">
    <source>
        <dbReference type="ARBA" id="ARBA00000085"/>
    </source>
</evidence>
<dbReference type="PANTHER" id="PTHR45436:SF5">
    <property type="entry name" value="SENSOR HISTIDINE KINASE TRCS"/>
    <property type="match status" value="1"/>
</dbReference>
<keyword evidence="9" id="KW-0902">Two-component regulatory system</keyword>
<proteinExistence type="predicted"/>
<dbReference type="Gene3D" id="1.10.287.130">
    <property type="match status" value="1"/>
</dbReference>
<evidence type="ECO:0000256" key="10">
    <source>
        <dbReference type="ARBA" id="ARBA00023136"/>
    </source>
</evidence>